<evidence type="ECO:0000313" key="1">
    <source>
        <dbReference type="EMBL" id="KAE8406362.1"/>
    </source>
</evidence>
<organism evidence="1 2">
    <name type="scientific">Aspergillus pseudonomiae</name>
    <dbReference type="NCBI Taxonomy" id="1506151"/>
    <lineage>
        <taxon>Eukaryota</taxon>
        <taxon>Fungi</taxon>
        <taxon>Dikarya</taxon>
        <taxon>Ascomycota</taxon>
        <taxon>Pezizomycotina</taxon>
        <taxon>Eurotiomycetes</taxon>
        <taxon>Eurotiomycetidae</taxon>
        <taxon>Eurotiales</taxon>
        <taxon>Aspergillaceae</taxon>
        <taxon>Aspergillus</taxon>
        <taxon>Aspergillus subgen. Circumdati</taxon>
    </lineage>
</organism>
<dbReference type="Proteomes" id="UP000325579">
    <property type="component" value="Unassembled WGS sequence"/>
</dbReference>
<evidence type="ECO:0000313" key="2">
    <source>
        <dbReference type="Proteomes" id="UP000325579"/>
    </source>
</evidence>
<gene>
    <name evidence="1" type="ORF">BDV37DRAFT_62948</name>
</gene>
<dbReference type="GeneID" id="43675667"/>
<accession>A0A5N7DIT9</accession>
<dbReference type="OrthoDB" id="4358598at2759"/>
<sequence>MRTPRAPRGSNTQSVKRVEKRGWSGNAIRPYIAIETNTLKFLRVDTTAKLDNWLIYKGEIWCRYPGCVHRVQFILFTSHHSILIVTFRAVKIQKGQTQAVPTGQEQHMNVLVT</sequence>
<dbReference type="AlphaFoldDB" id="A0A5N7DIT9"/>
<protein>
    <submittedName>
        <fullName evidence="1">Uncharacterized protein</fullName>
    </submittedName>
</protein>
<dbReference type="RefSeq" id="XP_031943681.1">
    <property type="nucleotide sequence ID" value="XM_032090976.1"/>
</dbReference>
<reference evidence="1 2" key="1">
    <citation type="submission" date="2019-04" db="EMBL/GenBank/DDBJ databases">
        <authorList>
            <consortium name="DOE Joint Genome Institute"/>
            <person name="Mondo S."/>
            <person name="Kjaerbolling I."/>
            <person name="Vesth T."/>
            <person name="Frisvad J.C."/>
            <person name="Nybo J.L."/>
            <person name="Theobald S."/>
            <person name="Kildgaard S."/>
            <person name="Isbrandt T."/>
            <person name="Kuo A."/>
            <person name="Sato A."/>
            <person name="Lyhne E.K."/>
            <person name="Kogle M.E."/>
            <person name="Wiebenga A."/>
            <person name="Kun R.S."/>
            <person name="Lubbers R.J."/>
            <person name="Makela M.R."/>
            <person name="Barry K."/>
            <person name="Chovatia M."/>
            <person name="Clum A."/>
            <person name="Daum C."/>
            <person name="Haridas S."/>
            <person name="He G."/>
            <person name="LaButti K."/>
            <person name="Lipzen A."/>
            <person name="Riley R."/>
            <person name="Salamov A."/>
            <person name="Simmons B.A."/>
            <person name="Magnuson J.K."/>
            <person name="Henrissat B."/>
            <person name="Mortensen U.H."/>
            <person name="Larsen T.O."/>
            <person name="Devries R.P."/>
            <person name="Grigoriev I.V."/>
            <person name="Machida M."/>
            <person name="Baker S.E."/>
            <person name="Andersen M.R."/>
            <person name="Cantor M.N."/>
            <person name="Hua S.X."/>
        </authorList>
    </citation>
    <scope>NUCLEOTIDE SEQUENCE [LARGE SCALE GENOMIC DNA]</scope>
    <source>
        <strain evidence="1 2">CBS 119388</strain>
    </source>
</reference>
<name>A0A5N7DIT9_9EURO</name>
<proteinExistence type="predicted"/>
<keyword evidence="2" id="KW-1185">Reference proteome</keyword>
<dbReference type="EMBL" id="ML736754">
    <property type="protein sequence ID" value="KAE8406362.1"/>
    <property type="molecule type" value="Genomic_DNA"/>
</dbReference>